<reference evidence="1 2" key="1">
    <citation type="submission" date="2024-04" db="EMBL/GenBank/DDBJ databases">
        <authorList>
            <person name="Rising A."/>
            <person name="Reimegard J."/>
            <person name="Sonavane S."/>
            <person name="Akerstrom W."/>
            <person name="Nylinder S."/>
            <person name="Hedman E."/>
            <person name="Kallberg Y."/>
        </authorList>
    </citation>
    <scope>NUCLEOTIDE SEQUENCE [LARGE SCALE GENOMIC DNA]</scope>
</reference>
<dbReference type="Proteomes" id="UP001497382">
    <property type="component" value="Unassembled WGS sequence"/>
</dbReference>
<proteinExistence type="predicted"/>
<evidence type="ECO:0008006" key="3">
    <source>
        <dbReference type="Google" id="ProtNLM"/>
    </source>
</evidence>
<evidence type="ECO:0000313" key="1">
    <source>
        <dbReference type="EMBL" id="CAL1262281.1"/>
    </source>
</evidence>
<keyword evidence="2" id="KW-1185">Reference proteome</keyword>
<gene>
    <name evidence="1" type="ORF">LARSCL_LOCUS905</name>
</gene>
<accession>A0AAV1YU63</accession>
<sequence>MSFVVDSLIICGLLNSPCIKISTASFFASPVRVHQILEMENLHSIEYSFSLQQLAKKANWSFSQEYSTSCSKAQTIWYFKLEFCKNWNGNFSCIAIIRRKDVGVAPVKVKFTVMLRNSDSLRPDFLRQYPSNSDEFTELRTNGEKTLHIGNFLLPCKYKYLFQEVLFFQVLIVVSDCHKSQEGNNFFLSKI</sequence>
<protein>
    <recommendedName>
        <fullName evidence="3">MATH domain-containing protein</fullName>
    </recommendedName>
</protein>
<name>A0AAV1YU63_9ARAC</name>
<dbReference type="EMBL" id="CAXIEN010000005">
    <property type="protein sequence ID" value="CAL1262281.1"/>
    <property type="molecule type" value="Genomic_DNA"/>
</dbReference>
<dbReference type="AlphaFoldDB" id="A0AAV1YU63"/>
<evidence type="ECO:0000313" key="2">
    <source>
        <dbReference type="Proteomes" id="UP001497382"/>
    </source>
</evidence>
<organism evidence="1 2">
    <name type="scientific">Larinioides sclopetarius</name>
    <dbReference type="NCBI Taxonomy" id="280406"/>
    <lineage>
        <taxon>Eukaryota</taxon>
        <taxon>Metazoa</taxon>
        <taxon>Ecdysozoa</taxon>
        <taxon>Arthropoda</taxon>
        <taxon>Chelicerata</taxon>
        <taxon>Arachnida</taxon>
        <taxon>Araneae</taxon>
        <taxon>Araneomorphae</taxon>
        <taxon>Entelegynae</taxon>
        <taxon>Araneoidea</taxon>
        <taxon>Araneidae</taxon>
        <taxon>Larinioides</taxon>
    </lineage>
</organism>
<comment type="caution">
    <text evidence="1">The sequence shown here is derived from an EMBL/GenBank/DDBJ whole genome shotgun (WGS) entry which is preliminary data.</text>
</comment>